<dbReference type="AlphaFoldDB" id="A0AA88SU47"/>
<comment type="similarity">
    <text evidence="2 8">Belongs to the pancreatic ribonuclease family.</text>
</comment>
<dbReference type="GO" id="GO:0001525">
    <property type="term" value="P:angiogenesis"/>
    <property type="evidence" value="ECO:0007669"/>
    <property type="project" value="TreeGrafter"/>
</dbReference>
<dbReference type="Proteomes" id="UP001187415">
    <property type="component" value="Unassembled WGS sequence"/>
</dbReference>
<dbReference type="GO" id="GO:0003676">
    <property type="term" value="F:nucleic acid binding"/>
    <property type="evidence" value="ECO:0007669"/>
    <property type="project" value="InterPro"/>
</dbReference>
<feature type="domain" description="Ribonuclease A-domain" evidence="9">
    <location>
        <begin position="46"/>
        <end position="163"/>
    </location>
</feature>
<dbReference type="GO" id="GO:0050830">
    <property type="term" value="P:defense response to Gram-positive bacterium"/>
    <property type="evidence" value="ECO:0007669"/>
    <property type="project" value="TreeGrafter"/>
</dbReference>
<organism evidence="10 11">
    <name type="scientific">Channa striata</name>
    <name type="common">Snakehead murrel</name>
    <name type="synonym">Ophicephalus striatus</name>
    <dbReference type="NCBI Taxonomy" id="64152"/>
    <lineage>
        <taxon>Eukaryota</taxon>
        <taxon>Metazoa</taxon>
        <taxon>Chordata</taxon>
        <taxon>Craniata</taxon>
        <taxon>Vertebrata</taxon>
        <taxon>Euteleostomi</taxon>
        <taxon>Actinopterygii</taxon>
        <taxon>Neopterygii</taxon>
        <taxon>Teleostei</taxon>
        <taxon>Neoteleostei</taxon>
        <taxon>Acanthomorphata</taxon>
        <taxon>Anabantaria</taxon>
        <taxon>Anabantiformes</taxon>
        <taxon>Channoidei</taxon>
        <taxon>Channidae</taxon>
        <taxon>Channa</taxon>
    </lineage>
</organism>
<evidence type="ECO:0000256" key="6">
    <source>
        <dbReference type="ARBA" id="ARBA00022801"/>
    </source>
</evidence>
<dbReference type="GO" id="GO:0004519">
    <property type="term" value="F:endonuclease activity"/>
    <property type="evidence" value="ECO:0007669"/>
    <property type="project" value="UniProtKB-KW"/>
</dbReference>
<protein>
    <recommendedName>
        <fullName evidence="9">Ribonuclease A-domain domain-containing protein</fullName>
    </recommendedName>
</protein>
<evidence type="ECO:0000256" key="2">
    <source>
        <dbReference type="ARBA" id="ARBA00005600"/>
    </source>
</evidence>
<dbReference type="PANTHER" id="PTHR11437">
    <property type="entry name" value="RIBONUCLEASE"/>
    <property type="match status" value="1"/>
</dbReference>
<dbReference type="SMART" id="SM00092">
    <property type="entry name" value="RNAse_Pc"/>
    <property type="match status" value="1"/>
</dbReference>
<proteinExistence type="inferred from homology"/>
<dbReference type="SUPFAM" id="SSF54076">
    <property type="entry name" value="RNase A-like"/>
    <property type="match status" value="1"/>
</dbReference>
<dbReference type="InterPro" id="IPR023411">
    <property type="entry name" value="RNaseA_AS"/>
</dbReference>
<sequence>MSTAVTVIQKEPIRDEEKLDHYFYKEIMKVQFVYLLMLLLAATVQGNERYRHFINQHINGRMSVGSCDAVIQRRGIIVTGSNECKETNTFILANTNHVKAICENAGTPYGGMKISNNPFSIIVCQLKNQGARRPHCQYRGQARTRKIVIACEEGLPVHFAEDIIPFDK</sequence>
<gene>
    <name evidence="10" type="ORF">Q5P01_008522</name>
</gene>
<evidence type="ECO:0000256" key="3">
    <source>
        <dbReference type="ARBA" id="ARBA00022525"/>
    </source>
</evidence>
<keyword evidence="3" id="KW-0964">Secreted</keyword>
<dbReference type="GO" id="GO:0005576">
    <property type="term" value="C:extracellular region"/>
    <property type="evidence" value="ECO:0007669"/>
    <property type="project" value="UniProtKB-SubCell"/>
</dbReference>
<keyword evidence="7" id="KW-1015">Disulfide bond</keyword>
<evidence type="ECO:0000256" key="5">
    <source>
        <dbReference type="ARBA" id="ARBA00022759"/>
    </source>
</evidence>
<evidence type="ECO:0000256" key="7">
    <source>
        <dbReference type="ARBA" id="ARBA00023157"/>
    </source>
</evidence>
<evidence type="ECO:0000256" key="4">
    <source>
        <dbReference type="ARBA" id="ARBA00022722"/>
    </source>
</evidence>
<comment type="subcellular location">
    <subcellularLocation>
        <location evidence="1">Secreted</location>
    </subcellularLocation>
</comment>
<evidence type="ECO:0000256" key="8">
    <source>
        <dbReference type="RuleBase" id="RU000651"/>
    </source>
</evidence>
<evidence type="ECO:0000259" key="9">
    <source>
        <dbReference type="SMART" id="SM00092"/>
    </source>
</evidence>
<name>A0AA88SU47_CHASR</name>
<reference evidence="10" key="1">
    <citation type="submission" date="2023-07" db="EMBL/GenBank/DDBJ databases">
        <title>Chromosome-level Genome Assembly of Striped Snakehead (Channa striata).</title>
        <authorList>
            <person name="Liu H."/>
        </authorList>
    </citation>
    <scope>NUCLEOTIDE SEQUENCE</scope>
    <source>
        <strain evidence="10">Gz</strain>
        <tissue evidence="10">Muscle</tissue>
    </source>
</reference>
<dbReference type="Pfam" id="PF00074">
    <property type="entry name" value="RnaseA"/>
    <property type="match status" value="1"/>
</dbReference>
<evidence type="ECO:0000313" key="10">
    <source>
        <dbReference type="EMBL" id="KAK2848688.1"/>
    </source>
</evidence>
<keyword evidence="11" id="KW-1185">Reference proteome</keyword>
<dbReference type="PROSITE" id="PS00127">
    <property type="entry name" value="RNASE_PANCREATIC"/>
    <property type="match status" value="1"/>
</dbReference>
<evidence type="ECO:0000313" key="11">
    <source>
        <dbReference type="Proteomes" id="UP001187415"/>
    </source>
</evidence>
<dbReference type="InterPro" id="IPR036816">
    <property type="entry name" value="RNaseA-like_dom_sf"/>
</dbReference>
<keyword evidence="4 8" id="KW-0540">Nuclease</keyword>
<dbReference type="Gene3D" id="3.10.130.10">
    <property type="entry name" value="Ribonuclease A-like domain"/>
    <property type="match status" value="1"/>
</dbReference>
<keyword evidence="6 8" id="KW-0378">Hydrolase</keyword>
<dbReference type="CDD" id="cd06265">
    <property type="entry name" value="RNase_A_canonical"/>
    <property type="match status" value="1"/>
</dbReference>
<dbReference type="InterPro" id="IPR001427">
    <property type="entry name" value="RNaseA"/>
</dbReference>
<dbReference type="GO" id="GO:0004540">
    <property type="term" value="F:RNA nuclease activity"/>
    <property type="evidence" value="ECO:0007669"/>
    <property type="project" value="TreeGrafter"/>
</dbReference>
<evidence type="ECO:0000256" key="1">
    <source>
        <dbReference type="ARBA" id="ARBA00004613"/>
    </source>
</evidence>
<dbReference type="GO" id="GO:0050829">
    <property type="term" value="P:defense response to Gram-negative bacterium"/>
    <property type="evidence" value="ECO:0007669"/>
    <property type="project" value="TreeGrafter"/>
</dbReference>
<comment type="caution">
    <text evidence="10">The sequence shown here is derived from an EMBL/GenBank/DDBJ whole genome shotgun (WGS) entry which is preliminary data.</text>
</comment>
<dbReference type="EMBL" id="JAUPFM010000006">
    <property type="protein sequence ID" value="KAK2848688.1"/>
    <property type="molecule type" value="Genomic_DNA"/>
</dbReference>
<keyword evidence="5 8" id="KW-0255">Endonuclease</keyword>
<accession>A0AA88SU47</accession>
<dbReference type="PANTHER" id="PTHR11437:SF10">
    <property type="entry name" value="ANGIOGENIN-RELATED"/>
    <property type="match status" value="1"/>
</dbReference>
<dbReference type="GO" id="GO:0016787">
    <property type="term" value="F:hydrolase activity"/>
    <property type="evidence" value="ECO:0007669"/>
    <property type="project" value="UniProtKB-KW"/>
</dbReference>
<dbReference type="InterPro" id="IPR023412">
    <property type="entry name" value="RNaseA_domain"/>
</dbReference>